<name>A0ABZ1FYY5_9ACTN</name>
<reference evidence="1 2" key="1">
    <citation type="submission" date="2022-10" db="EMBL/GenBank/DDBJ databases">
        <title>The complete genomes of actinobacterial strains from the NBC collection.</title>
        <authorList>
            <person name="Joergensen T.S."/>
            <person name="Alvarez Arevalo M."/>
            <person name="Sterndorff E.B."/>
            <person name="Faurdal D."/>
            <person name="Vuksanovic O."/>
            <person name="Mourched A.-S."/>
            <person name="Charusanti P."/>
            <person name="Shaw S."/>
            <person name="Blin K."/>
            <person name="Weber T."/>
        </authorList>
    </citation>
    <scope>NUCLEOTIDE SEQUENCE [LARGE SCALE GENOMIC DNA]</scope>
    <source>
        <strain evidence="1 2">NBC 01769</strain>
    </source>
</reference>
<evidence type="ECO:0000313" key="1">
    <source>
        <dbReference type="EMBL" id="WSC12833.1"/>
    </source>
</evidence>
<accession>A0ABZ1FYY5</accession>
<proteinExistence type="predicted"/>
<dbReference type="Proteomes" id="UP001330827">
    <property type="component" value="Chromosome"/>
</dbReference>
<organism evidence="1 2">
    <name type="scientific">Streptomyces brevispora</name>
    <dbReference type="NCBI Taxonomy" id="887462"/>
    <lineage>
        <taxon>Bacteria</taxon>
        <taxon>Bacillati</taxon>
        <taxon>Actinomycetota</taxon>
        <taxon>Actinomycetes</taxon>
        <taxon>Kitasatosporales</taxon>
        <taxon>Streptomycetaceae</taxon>
        <taxon>Streptomyces</taxon>
    </lineage>
</organism>
<dbReference type="RefSeq" id="WP_167523604.1">
    <property type="nucleotide sequence ID" value="NZ_CP109114.1"/>
</dbReference>
<keyword evidence="2" id="KW-1185">Reference proteome</keyword>
<protein>
    <submittedName>
        <fullName evidence="1">Uncharacterized protein</fullName>
    </submittedName>
</protein>
<gene>
    <name evidence="1" type="ORF">OIE64_08275</name>
</gene>
<sequence length="45" mass="5117">MSATSAKTAIVVTTKAMSAIECSWMRCGFLGLHEQTRRCHRFDQR</sequence>
<evidence type="ECO:0000313" key="2">
    <source>
        <dbReference type="Proteomes" id="UP001330827"/>
    </source>
</evidence>
<dbReference type="EMBL" id="CP109114">
    <property type="protein sequence ID" value="WSC12833.1"/>
    <property type="molecule type" value="Genomic_DNA"/>
</dbReference>